<dbReference type="VEuPathDB" id="FungiDB:PV06_01201"/>
<dbReference type="AlphaFoldDB" id="A0A0D2B8V4"/>
<evidence type="ECO:0000313" key="4">
    <source>
        <dbReference type="EMBL" id="KIW48631.1"/>
    </source>
</evidence>
<protein>
    <recommendedName>
        <fullName evidence="6">ADP-ribosylation factor</fullName>
    </recommendedName>
</protein>
<dbReference type="STRING" id="215243.A0A0D2B8V4"/>
<keyword evidence="3" id="KW-0812">Transmembrane</keyword>
<dbReference type="GeneID" id="27353275"/>
<evidence type="ECO:0000256" key="1">
    <source>
        <dbReference type="ARBA" id="ARBA00004651"/>
    </source>
</evidence>
<dbReference type="GO" id="GO:0015095">
    <property type="term" value="F:magnesium ion transmembrane transporter activity"/>
    <property type="evidence" value="ECO:0007669"/>
    <property type="project" value="TreeGrafter"/>
</dbReference>
<evidence type="ECO:0000256" key="2">
    <source>
        <dbReference type="SAM" id="MobiDB-lite"/>
    </source>
</evidence>
<organism evidence="4 5">
    <name type="scientific">Exophiala oligosperma</name>
    <dbReference type="NCBI Taxonomy" id="215243"/>
    <lineage>
        <taxon>Eukaryota</taxon>
        <taxon>Fungi</taxon>
        <taxon>Dikarya</taxon>
        <taxon>Ascomycota</taxon>
        <taxon>Pezizomycotina</taxon>
        <taxon>Eurotiomycetes</taxon>
        <taxon>Chaetothyriomycetidae</taxon>
        <taxon>Chaetothyriales</taxon>
        <taxon>Herpotrichiellaceae</taxon>
        <taxon>Exophiala</taxon>
    </lineage>
</organism>
<gene>
    <name evidence="4" type="ORF">PV06_01201</name>
</gene>
<dbReference type="Proteomes" id="UP000053342">
    <property type="component" value="Unassembled WGS sequence"/>
</dbReference>
<keyword evidence="3" id="KW-1133">Transmembrane helix</keyword>
<feature type="transmembrane region" description="Helical" evidence="3">
    <location>
        <begin position="526"/>
        <end position="549"/>
    </location>
</feature>
<dbReference type="GO" id="GO:0005886">
    <property type="term" value="C:plasma membrane"/>
    <property type="evidence" value="ECO:0007669"/>
    <property type="project" value="UniProtKB-SubCell"/>
</dbReference>
<dbReference type="PANTHER" id="PTHR46494:SF1">
    <property type="entry name" value="CORA FAMILY METAL ION TRANSPORTER (EUROFUNG)"/>
    <property type="match status" value="1"/>
</dbReference>
<comment type="subcellular location">
    <subcellularLocation>
        <location evidence="1">Cell membrane</location>
        <topology evidence="1">Multi-pass membrane protein</topology>
    </subcellularLocation>
</comment>
<feature type="compositionally biased region" description="Low complexity" evidence="2">
    <location>
        <begin position="138"/>
        <end position="148"/>
    </location>
</feature>
<dbReference type="GO" id="GO:0000287">
    <property type="term" value="F:magnesium ion binding"/>
    <property type="evidence" value="ECO:0007669"/>
    <property type="project" value="TreeGrafter"/>
</dbReference>
<dbReference type="EMBL" id="KN847332">
    <property type="protein sequence ID" value="KIW48631.1"/>
    <property type="molecule type" value="Genomic_DNA"/>
</dbReference>
<name>A0A0D2B8V4_9EURO</name>
<dbReference type="HOGENOM" id="CLU_015417_2_0_1"/>
<keyword evidence="5" id="KW-1185">Reference proteome</keyword>
<sequence>MSGNDNSGTPNVPPPPFNLDHEAAYQACAAKLGSSDTDNFIVRFNKDAAECAVDVNADEALQWLDSKTRGTHRTVWLNFWASPSSSQKKTIGVVARKYGLSPRLAGLLCLATQAPKTPASSTGTSNSSAVSDASEAKSTATTAQTSQTMDLEKGSTQSTPLSEPLQPGQSKRTSPSSHGFGFRDVVDSLWHFCSVDFGRHYIYVGYNALFYLSGKKNTRKDRPSGQRVWTSLLLCDDGTVISVFERPPIADSKAIQRLRGNVLNVFKHLSSLHDQDDAQGALMKVRVRWNEHSVKSQTEYSETEAASLLFYYLFDDWVSTYNLIARKEHPYRSSLETLRKDMFDAADVSLIEQVHNTGRQLTVLKLMYQSYELIVSRLLHRQRAARAPDFMSMSTPPAALERQQTWGDLSEMSAAQMHPSDLMYLDEDSSLSVKLSMSAVVRFERLLDRIRLYALTEIEECLKEKESLVFMNFNLVTLKESQAVERLTRTTILLAKATILFLPVSLMTAYFSIQLPEITEKYDLETYWLCFLVVSVLSIAFLAAFGFYTHTVEGKTIYKSVTRMILDLFKRKKKTS</sequence>
<dbReference type="GO" id="GO:0015087">
    <property type="term" value="F:cobalt ion transmembrane transporter activity"/>
    <property type="evidence" value="ECO:0007669"/>
    <property type="project" value="TreeGrafter"/>
</dbReference>
<dbReference type="PANTHER" id="PTHR46494">
    <property type="entry name" value="CORA FAMILY METAL ION TRANSPORTER (EUROFUNG)"/>
    <property type="match status" value="1"/>
</dbReference>
<feature type="compositionally biased region" description="Low complexity" evidence="2">
    <location>
        <begin position="119"/>
        <end position="131"/>
    </location>
</feature>
<feature type="compositionally biased region" description="Polar residues" evidence="2">
    <location>
        <begin position="154"/>
        <end position="177"/>
    </location>
</feature>
<feature type="transmembrane region" description="Helical" evidence="3">
    <location>
        <begin position="493"/>
        <end position="514"/>
    </location>
</feature>
<proteinExistence type="predicted"/>
<evidence type="ECO:0000256" key="3">
    <source>
        <dbReference type="SAM" id="Phobius"/>
    </source>
</evidence>
<keyword evidence="3" id="KW-0472">Membrane</keyword>
<dbReference type="InterPro" id="IPR045861">
    <property type="entry name" value="CorA_cytoplasmic_dom"/>
</dbReference>
<evidence type="ECO:0000313" key="5">
    <source>
        <dbReference type="Proteomes" id="UP000053342"/>
    </source>
</evidence>
<evidence type="ECO:0008006" key="6">
    <source>
        <dbReference type="Google" id="ProtNLM"/>
    </source>
</evidence>
<dbReference type="OrthoDB" id="5430812at2759"/>
<accession>A0A0D2B8V4</accession>
<dbReference type="RefSeq" id="XP_016268847.1">
    <property type="nucleotide sequence ID" value="XM_016401794.1"/>
</dbReference>
<dbReference type="SUPFAM" id="SSF143865">
    <property type="entry name" value="CorA soluble domain-like"/>
    <property type="match status" value="1"/>
</dbReference>
<dbReference type="GO" id="GO:0050897">
    <property type="term" value="F:cobalt ion binding"/>
    <property type="evidence" value="ECO:0007669"/>
    <property type="project" value="TreeGrafter"/>
</dbReference>
<feature type="region of interest" description="Disordered" evidence="2">
    <location>
        <begin position="117"/>
        <end position="177"/>
    </location>
</feature>
<reference evidence="4 5" key="1">
    <citation type="submission" date="2015-01" db="EMBL/GenBank/DDBJ databases">
        <title>The Genome Sequence of Exophiala oligosperma CBS72588.</title>
        <authorList>
            <consortium name="The Broad Institute Genomics Platform"/>
            <person name="Cuomo C."/>
            <person name="de Hoog S."/>
            <person name="Gorbushina A."/>
            <person name="Stielow B."/>
            <person name="Teixiera M."/>
            <person name="Abouelleil A."/>
            <person name="Chapman S.B."/>
            <person name="Priest M."/>
            <person name="Young S.K."/>
            <person name="Wortman J."/>
            <person name="Nusbaum C."/>
            <person name="Birren B."/>
        </authorList>
    </citation>
    <scope>NUCLEOTIDE SEQUENCE [LARGE SCALE GENOMIC DNA]</scope>
    <source>
        <strain evidence="4 5">CBS 72588</strain>
    </source>
</reference>